<dbReference type="AlphaFoldDB" id="A0A2D4EPX3"/>
<reference evidence="2" key="2">
    <citation type="submission" date="2017-11" db="EMBL/GenBank/DDBJ databases">
        <title>Coralsnake Venomics: Analyses of Venom Gland Transcriptomes and Proteomes of Six Brazilian Taxa.</title>
        <authorList>
            <person name="Aird S.D."/>
            <person name="Jorge da Silva N."/>
            <person name="Qiu L."/>
            <person name="Villar-Briones A."/>
            <person name="Aparecida-Saddi V."/>
            <person name="Campos-Telles M.P."/>
            <person name="Grau M."/>
            <person name="Mikheyev A.S."/>
        </authorList>
    </citation>
    <scope>NUCLEOTIDE SEQUENCE</scope>
    <source>
        <tissue evidence="2">Venom_gland</tissue>
    </source>
</reference>
<evidence type="ECO:0000313" key="2">
    <source>
        <dbReference type="EMBL" id="LAA37294.1"/>
    </source>
</evidence>
<organism evidence="2">
    <name type="scientific">Micrurus corallinus</name>
    <name type="common">Brazilian coral snake</name>
    <dbReference type="NCBI Taxonomy" id="54390"/>
    <lineage>
        <taxon>Eukaryota</taxon>
        <taxon>Metazoa</taxon>
        <taxon>Chordata</taxon>
        <taxon>Craniata</taxon>
        <taxon>Vertebrata</taxon>
        <taxon>Euteleostomi</taxon>
        <taxon>Lepidosauria</taxon>
        <taxon>Squamata</taxon>
        <taxon>Bifurcata</taxon>
        <taxon>Unidentata</taxon>
        <taxon>Episquamata</taxon>
        <taxon>Toxicofera</taxon>
        <taxon>Serpentes</taxon>
        <taxon>Colubroidea</taxon>
        <taxon>Elapidae</taxon>
        <taxon>Elapinae</taxon>
        <taxon>Micrurus</taxon>
    </lineage>
</organism>
<reference evidence="2" key="1">
    <citation type="submission" date="2017-07" db="EMBL/GenBank/DDBJ databases">
        <authorList>
            <person name="Mikheyev A."/>
            <person name="Grau M."/>
        </authorList>
    </citation>
    <scope>NUCLEOTIDE SEQUENCE</scope>
    <source>
        <tissue evidence="2">Venom_gland</tissue>
    </source>
</reference>
<dbReference type="PANTHER" id="PTHR31635">
    <property type="entry name" value="REVERSE TRANSCRIPTASE DOMAIN-CONTAINING PROTEIN-RELATED"/>
    <property type="match status" value="1"/>
</dbReference>
<dbReference type="EMBL" id="IACJ01017288">
    <property type="protein sequence ID" value="LAA37294.1"/>
    <property type="molecule type" value="Transcribed_RNA"/>
</dbReference>
<evidence type="ECO:0000256" key="1">
    <source>
        <dbReference type="SAM" id="Coils"/>
    </source>
</evidence>
<keyword evidence="1" id="KW-0175">Coiled coil</keyword>
<name>A0A2D4EPX3_MICCO</name>
<feature type="coiled-coil region" evidence="1">
    <location>
        <begin position="68"/>
        <end position="124"/>
    </location>
</feature>
<protein>
    <submittedName>
        <fullName evidence="2">Uncharacterized protein</fullName>
    </submittedName>
</protein>
<dbReference type="PANTHER" id="PTHR31635:SF196">
    <property type="entry name" value="REVERSE TRANSCRIPTASE DOMAIN-CONTAINING PROTEIN-RELATED"/>
    <property type="match status" value="1"/>
</dbReference>
<proteinExistence type="predicted"/>
<accession>A0A2D4EPX3</accession>
<sequence length="185" mass="22769">MERKNKTKPRWTLNTRILKEKECIQKLKKELTFFFKENNRNHTSLQNLWDTMKAVSRGIIISYTAKRNKEKFELRNKLQKTIQKLERELQEKPQNSKIKEQLIISRHELNIEEQEEMTKNLKMTRQNYFEHANKPGRWLSYRLKKEREKRTIQQLQDEKGIYQFDLEKKKQININIFRVYIKGKK</sequence>